<dbReference type="InterPro" id="IPR023120">
    <property type="entry name" value="WHTH_transcript_rep_HrcA_IDD"/>
</dbReference>
<dbReference type="NCBIfam" id="TIGR00331">
    <property type="entry name" value="hrcA"/>
    <property type="match status" value="1"/>
</dbReference>
<feature type="domain" description="Heat-inducible transcription repressor HrcA C-terminal" evidence="6">
    <location>
        <begin position="108"/>
        <end position="328"/>
    </location>
</feature>
<name>A0A7C4EM37_9BACT</name>
<organism evidence="7">
    <name type="scientific">Fundidesulfovibrio putealis</name>
    <dbReference type="NCBI Taxonomy" id="270496"/>
    <lineage>
        <taxon>Bacteria</taxon>
        <taxon>Pseudomonadati</taxon>
        <taxon>Thermodesulfobacteriota</taxon>
        <taxon>Desulfovibrionia</taxon>
        <taxon>Desulfovibrionales</taxon>
        <taxon>Desulfovibrionaceae</taxon>
        <taxon>Fundidesulfovibrio</taxon>
    </lineage>
</organism>
<dbReference type="PANTHER" id="PTHR34824:SF1">
    <property type="entry name" value="HEAT-INDUCIBLE TRANSCRIPTION REPRESSOR HRCA"/>
    <property type="match status" value="1"/>
</dbReference>
<reference evidence="7" key="1">
    <citation type="journal article" date="2020" name="mSystems">
        <title>Genome- and Community-Level Interaction Insights into Carbon Utilization and Element Cycling Functions of Hydrothermarchaeota in Hydrothermal Sediment.</title>
        <authorList>
            <person name="Zhou Z."/>
            <person name="Liu Y."/>
            <person name="Xu W."/>
            <person name="Pan J."/>
            <person name="Luo Z.H."/>
            <person name="Li M."/>
        </authorList>
    </citation>
    <scope>NUCLEOTIDE SEQUENCE [LARGE SCALE GENOMIC DNA]</scope>
    <source>
        <strain evidence="7">SpSt-413</strain>
    </source>
</reference>
<comment type="similarity">
    <text evidence="5">Belongs to the HrcA family.</text>
</comment>
<evidence type="ECO:0000256" key="5">
    <source>
        <dbReference type="HAMAP-Rule" id="MF_00081"/>
    </source>
</evidence>
<comment type="caution">
    <text evidence="7">The sequence shown here is derived from an EMBL/GenBank/DDBJ whole genome shotgun (WGS) entry which is preliminary data.</text>
</comment>
<evidence type="ECO:0000256" key="4">
    <source>
        <dbReference type="ARBA" id="ARBA00023163"/>
    </source>
</evidence>
<dbReference type="PIRSF" id="PIRSF005485">
    <property type="entry name" value="HrcA"/>
    <property type="match status" value="1"/>
</dbReference>
<evidence type="ECO:0000256" key="2">
    <source>
        <dbReference type="ARBA" id="ARBA00023015"/>
    </source>
</evidence>
<dbReference type="AlphaFoldDB" id="A0A7C4EM37"/>
<keyword evidence="4 5" id="KW-0804">Transcription</keyword>
<keyword evidence="2 5" id="KW-0805">Transcription regulation</keyword>
<dbReference type="Gene3D" id="1.10.10.10">
    <property type="entry name" value="Winged helix-like DNA-binding domain superfamily/Winged helix DNA-binding domain"/>
    <property type="match status" value="1"/>
</dbReference>
<dbReference type="GO" id="GO:0045892">
    <property type="term" value="P:negative regulation of DNA-templated transcription"/>
    <property type="evidence" value="ECO:0007669"/>
    <property type="project" value="UniProtKB-UniRule"/>
</dbReference>
<dbReference type="HAMAP" id="MF_00081">
    <property type="entry name" value="HrcA"/>
    <property type="match status" value="1"/>
</dbReference>
<dbReference type="SUPFAM" id="SSF55781">
    <property type="entry name" value="GAF domain-like"/>
    <property type="match status" value="1"/>
</dbReference>
<accession>A0A7C4EM37</accession>
<dbReference type="Gene3D" id="3.30.450.40">
    <property type="match status" value="1"/>
</dbReference>
<dbReference type="PANTHER" id="PTHR34824">
    <property type="entry name" value="HEAT-INDUCIBLE TRANSCRIPTION REPRESSOR HRCA"/>
    <property type="match status" value="1"/>
</dbReference>
<dbReference type="SUPFAM" id="SSF46785">
    <property type="entry name" value="Winged helix' DNA-binding domain"/>
    <property type="match status" value="1"/>
</dbReference>
<keyword evidence="3 5" id="KW-0346">Stress response</keyword>
<dbReference type="Gene3D" id="3.30.390.60">
    <property type="entry name" value="Heat-inducible transcription repressor hrca homolog, domain 3"/>
    <property type="match status" value="1"/>
</dbReference>
<evidence type="ECO:0000256" key="1">
    <source>
        <dbReference type="ARBA" id="ARBA00022491"/>
    </source>
</evidence>
<sequence length="346" mass="37847">MGDSPLIQREIDVLTSIVEDYIAKAQPVGSRTVSKVGPAKLSPASIRNTMTDLAEKGYLEQPHTSAGRIPTSKAFRLYLDSVMRLRPLPPAMQEMMAASLGQAGMEIDDILRRASRVLSSASGQVCMVLAPRHDLARWRQIDFVLLRPGLVMAILVLHGGLVQKRMVAVGEDIASDDLVHFGNYLNHHFKDMTVEEVRARIVAEMGAAQQALSDLTGQAMRLALDAFSTAEAPEMYVDGTFNMLSQPEFADITSMREVLKALEDRTRLLEVLDKTMSEYRTVVVLGEESQLSDLAGCGMVSTPYGGQGAAMGAVSVIGPLRMDYAEVVPLVNYTAKLITAMLEKRY</sequence>
<evidence type="ECO:0000259" key="6">
    <source>
        <dbReference type="Pfam" id="PF01628"/>
    </source>
</evidence>
<dbReference type="InterPro" id="IPR036390">
    <property type="entry name" value="WH_DNA-bd_sf"/>
</dbReference>
<dbReference type="GO" id="GO:0003677">
    <property type="term" value="F:DNA binding"/>
    <property type="evidence" value="ECO:0007669"/>
    <property type="project" value="InterPro"/>
</dbReference>
<dbReference type="InterPro" id="IPR002571">
    <property type="entry name" value="HrcA"/>
</dbReference>
<dbReference type="InterPro" id="IPR036388">
    <property type="entry name" value="WH-like_DNA-bd_sf"/>
</dbReference>
<keyword evidence="1 5" id="KW-0678">Repressor</keyword>
<proteinExistence type="inferred from homology"/>
<protein>
    <recommendedName>
        <fullName evidence="5">Heat-inducible transcription repressor HrcA</fullName>
    </recommendedName>
</protein>
<dbReference type="InterPro" id="IPR029016">
    <property type="entry name" value="GAF-like_dom_sf"/>
</dbReference>
<dbReference type="InterPro" id="IPR021153">
    <property type="entry name" value="HrcA_C"/>
</dbReference>
<gene>
    <name evidence="5 7" type="primary">hrcA</name>
    <name evidence="7" type="ORF">ENR59_09030</name>
</gene>
<evidence type="ECO:0000313" key="7">
    <source>
        <dbReference type="EMBL" id="HGG93075.1"/>
    </source>
</evidence>
<dbReference type="Pfam" id="PF01628">
    <property type="entry name" value="HrcA"/>
    <property type="match status" value="1"/>
</dbReference>
<evidence type="ECO:0000256" key="3">
    <source>
        <dbReference type="ARBA" id="ARBA00023016"/>
    </source>
</evidence>
<comment type="function">
    <text evidence="5">Negative regulator of class I heat shock genes (grpE-dnaK-dnaJ and groELS operons). Prevents heat-shock induction of these operons.</text>
</comment>
<dbReference type="EMBL" id="DSRP01000625">
    <property type="protein sequence ID" value="HGG93075.1"/>
    <property type="molecule type" value="Genomic_DNA"/>
</dbReference>